<comment type="caution">
    <text evidence="1">The sequence shown here is derived from an EMBL/GenBank/DDBJ whole genome shotgun (WGS) entry which is preliminary data.</text>
</comment>
<evidence type="ECO:0000313" key="2">
    <source>
        <dbReference type="Proteomes" id="UP000824881"/>
    </source>
</evidence>
<keyword evidence="2" id="KW-1185">Reference proteome</keyword>
<name>A0ACB7J148_PLECO</name>
<proteinExistence type="predicted"/>
<accession>A0ACB7J148</accession>
<protein>
    <submittedName>
        <fullName evidence="1">Uncharacterized protein</fullName>
    </submittedName>
</protein>
<dbReference type="Proteomes" id="UP000824881">
    <property type="component" value="Unassembled WGS sequence"/>
</dbReference>
<evidence type="ECO:0000313" key="1">
    <source>
        <dbReference type="EMBL" id="KAG9223841.1"/>
    </source>
</evidence>
<gene>
    <name evidence="1" type="ORF">CCMSSC00406_0007703</name>
</gene>
<sequence>MPHKKAKRSIRERERSEKGSNLAPAQQSLATEALPKSLTRVLNASQIREDWHAKKRKNGEDDGGGAVKRKKTEKGAKGKGELSILPGESIQHFNKRVEDNMRPLVKTAMQSSNATLRRARKELPSKKKGKGKTPTDPESDQDEPPAPAPPSQKHDRNDPPKEFATLSSSAPRRLNDIAQAPPELKALPRAAAMRAQNGDSKRSKMADNVLSMAQKAMMEEEREKAIKRYRELKASRMATTS</sequence>
<organism evidence="1 2">
    <name type="scientific">Pleurotus cornucopiae</name>
    <name type="common">Cornucopia mushroom</name>
    <dbReference type="NCBI Taxonomy" id="5321"/>
    <lineage>
        <taxon>Eukaryota</taxon>
        <taxon>Fungi</taxon>
        <taxon>Dikarya</taxon>
        <taxon>Basidiomycota</taxon>
        <taxon>Agaricomycotina</taxon>
        <taxon>Agaricomycetes</taxon>
        <taxon>Agaricomycetidae</taxon>
        <taxon>Agaricales</taxon>
        <taxon>Pleurotineae</taxon>
        <taxon>Pleurotaceae</taxon>
        <taxon>Pleurotus</taxon>
    </lineage>
</organism>
<dbReference type="EMBL" id="WQMT02000004">
    <property type="protein sequence ID" value="KAG9223841.1"/>
    <property type="molecule type" value="Genomic_DNA"/>
</dbReference>
<reference evidence="1 2" key="1">
    <citation type="journal article" date="2021" name="Appl. Environ. Microbiol.">
        <title>Genetic linkage and physical mapping for an oyster mushroom Pleurotus cornucopiae and QTL analysis for the trait cap color.</title>
        <authorList>
            <person name="Zhang Y."/>
            <person name="Gao W."/>
            <person name="Sonnenberg A."/>
            <person name="Chen Q."/>
            <person name="Zhang J."/>
            <person name="Huang C."/>
        </authorList>
    </citation>
    <scope>NUCLEOTIDE SEQUENCE [LARGE SCALE GENOMIC DNA]</scope>
    <source>
        <strain evidence="1">CCMSSC00406</strain>
    </source>
</reference>